<dbReference type="Proteomes" id="UP000297910">
    <property type="component" value="Unassembled WGS sequence"/>
</dbReference>
<accession>A0A4Z1G1F5</accession>
<dbReference type="AlphaFoldDB" id="A0A4Z1G1F5"/>
<evidence type="ECO:0000313" key="3">
    <source>
        <dbReference type="Proteomes" id="UP000297910"/>
    </source>
</evidence>
<feature type="region of interest" description="Disordered" evidence="1">
    <location>
        <begin position="202"/>
        <end position="246"/>
    </location>
</feature>
<dbReference type="EMBL" id="PQXI01000015">
    <property type="protein sequence ID" value="TGO29360.1"/>
    <property type="molecule type" value="Genomic_DNA"/>
</dbReference>
<keyword evidence="3" id="KW-1185">Reference proteome</keyword>
<evidence type="ECO:0000256" key="1">
    <source>
        <dbReference type="SAM" id="MobiDB-lite"/>
    </source>
</evidence>
<comment type="caution">
    <text evidence="2">The sequence shown here is derived from an EMBL/GenBank/DDBJ whole genome shotgun (WGS) entry which is preliminary data.</text>
</comment>
<gene>
    <name evidence="2" type="ORF">BPAE_0015g00040</name>
</gene>
<feature type="compositionally biased region" description="Polar residues" evidence="1">
    <location>
        <begin position="82"/>
        <end position="97"/>
    </location>
</feature>
<feature type="compositionally biased region" description="Polar residues" evidence="1">
    <location>
        <begin position="213"/>
        <end position="225"/>
    </location>
</feature>
<feature type="compositionally biased region" description="Basic and acidic residues" evidence="1">
    <location>
        <begin position="49"/>
        <end position="63"/>
    </location>
</feature>
<evidence type="ECO:0000313" key="2">
    <source>
        <dbReference type="EMBL" id="TGO29360.1"/>
    </source>
</evidence>
<name>A0A4Z1G1F5_9HELO</name>
<organism evidence="2 3">
    <name type="scientific">Botrytis paeoniae</name>
    <dbReference type="NCBI Taxonomy" id="278948"/>
    <lineage>
        <taxon>Eukaryota</taxon>
        <taxon>Fungi</taxon>
        <taxon>Dikarya</taxon>
        <taxon>Ascomycota</taxon>
        <taxon>Pezizomycotina</taxon>
        <taxon>Leotiomycetes</taxon>
        <taxon>Helotiales</taxon>
        <taxon>Sclerotiniaceae</taxon>
        <taxon>Botrytis</taxon>
    </lineage>
</organism>
<feature type="region of interest" description="Disordered" evidence="1">
    <location>
        <begin position="40"/>
        <end position="63"/>
    </location>
</feature>
<feature type="region of interest" description="Disordered" evidence="1">
    <location>
        <begin position="82"/>
        <end position="136"/>
    </location>
</feature>
<feature type="compositionally biased region" description="Polar residues" evidence="1">
    <location>
        <begin position="105"/>
        <end position="136"/>
    </location>
</feature>
<reference evidence="2 3" key="1">
    <citation type="submission" date="2017-12" db="EMBL/GenBank/DDBJ databases">
        <title>Comparative genomics of Botrytis spp.</title>
        <authorList>
            <person name="Valero-Jimenez C.A."/>
            <person name="Tapia P."/>
            <person name="Veloso J."/>
            <person name="Silva-Moreno E."/>
            <person name="Staats M."/>
            <person name="Valdes J.H."/>
            <person name="Van Kan J.A.L."/>
        </authorList>
    </citation>
    <scope>NUCLEOTIDE SEQUENCE [LARGE SCALE GENOMIC DNA]</scope>
    <source>
        <strain evidence="2 3">Bp0003</strain>
    </source>
</reference>
<protein>
    <submittedName>
        <fullName evidence="2">Uncharacterized protein</fullName>
    </submittedName>
</protein>
<proteinExistence type="predicted"/>
<sequence>MPTTDMNSPSNFKRFLSPPLRWLNDDIESQQSQQSIIHSFHDPSPQMHHSTDHPRDQHSRRHDDIETPYSSYAVEDHDIQGANTQSFAQNPRQTLTNIPIRRPRSTSNPELQFSIPGSFTQEENNPRSQSGNQNPYFNNLIRQRRHEDSEIDLEGQYTSTLNQENHAEYELDNSFGDRHCRISDTHDKNSIPYFLHRANESQSQFSDIEDPHQNTNPESTSVSTQRPRRRSHPGNGSPRAEPLALKPPAIPIDLDFSGVIQTLRRPIDYFGGNKEEIEEMWQCVPNEDLEERMLGCYAWNHEDKNVCVGCRRVRTREARSKLVALKRALGFRG</sequence>